<dbReference type="OrthoDB" id="5495835at2"/>
<accession>A0A1W6L416</accession>
<name>A0A1W6L416_9BURK</name>
<dbReference type="SUPFAM" id="SSF54637">
    <property type="entry name" value="Thioesterase/thiol ester dehydrase-isomerase"/>
    <property type="match status" value="1"/>
</dbReference>
<dbReference type="KEGG" id="rgu:A4W93_03320"/>
<gene>
    <name evidence="1" type="ORF">A4W93_03320</name>
</gene>
<reference evidence="1 2" key="1">
    <citation type="submission" date="2016-04" db="EMBL/GenBank/DDBJ databases">
        <title>Complete genome sequence of natural rubber-degrading, novel Gram-negative bacterium, Rhizobacter gummiphilus strain NS21.</title>
        <authorList>
            <person name="Tabata M."/>
            <person name="Kasai D."/>
            <person name="Fukuda M."/>
        </authorList>
    </citation>
    <scope>NUCLEOTIDE SEQUENCE [LARGE SCALE GENOMIC DNA]</scope>
    <source>
        <strain evidence="1 2">NS21</strain>
    </source>
</reference>
<dbReference type="STRING" id="946333.A4W93_03320"/>
<dbReference type="RefSeq" id="WP_085749260.1">
    <property type="nucleotide sequence ID" value="NZ_BSPR01000002.1"/>
</dbReference>
<evidence type="ECO:0000313" key="2">
    <source>
        <dbReference type="Proteomes" id="UP000193427"/>
    </source>
</evidence>
<organism evidence="1 2">
    <name type="scientific">Piscinibacter gummiphilus</name>
    <dbReference type="NCBI Taxonomy" id="946333"/>
    <lineage>
        <taxon>Bacteria</taxon>
        <taxon>Pseudomonadati</taxon>
        <taxon>Pseudomonadota</taxon>
        <taxon>Betaproteobacteria</taxon>
        <taxon>Burkholderiales</taxon>
        <taxon>Sphaerotilaceae</taxon>
        <taxon>Piscinibacter</taxon>
    </lineage>
</organism>
<dbReference type="InterPro" id="IPR029069">
    <property type="entry name" value="HotDog_dom_sf"/>
</dbReference>
<dbReference type="AlphaFoldDB" id="A0A1W6L416"/>
<proteinExistence type="predicted"/>
<keyword evidence="2" id="KW-1185">Reference proteome</keyword>
<dbReference type="Gene3D" id="3.10.129.10">
    <property type="entry name" value="Hotdog Thioesterase"/>
    <property type="match status" value="1"/>
</dbReference>
<dbReference type="EMBL" id="CP015118">
    <property type="protein sequence ID" value="ARN19025.1"/>
    <property type="molecule type" value="Genomic_DNA"/>
</dbReference>
<protein>
    <submittedName>
        <fullName evidence="1">Uncharacterized protein</fullName>
    </submittedName>
</protein>
<sequence>MSTEHFEIVSRFRGPPRSGNGGYTCGRLAAHLDGTVAARLKAPPPLGSPLRLDTAEGVARLFAGDTLVGEAKPAALDLEVPPAPTLAQAREAVPAFIGFRRHSFPGCFVCGPERPPQDGLCIFPGPVEGTPLIASPWTPAPSLADETGAVRPEFVWSALDCPGAFAVMPRLADGVAVVLGELTASLKEDVRADEPHIVAGWSLGQDGRKHLAGTAVYAEDGRVLAFARAVWIEVPQATWG</sequence>
<evidence type="ECO:0000313" key="1">
    <source>
        <dbReference type="EMBL" id="ARN19025.1"/>
    </source>
</evidence>
<dbReference type="Proteomes" id="UP000193427">
    <property type="component" value="Chromosome"/>
</dbReference>